<accession>A0A1J9Q1R7</accession>
<protein>
    <submittedName>
        <fullName evidence="1">Uncharacterized protein</fullName>
    </submittedName>
</protein>
<organism evidence="1 2">
    <name type="scientific">Blastomyces percursus</name>
    <dbReference type="NCBI Taxonomy" id="1658174"/>
    <lineage>
        <taxon>Eukaryota</taxon>
        <taxon>Fungi</taxon>
        <taxon>Dikarya</taxon>
        <taxon>Ascomycota</taxon>
        <taxon>Pezizomycotina</taxon>
        <taxon>Eurotiomycetes</taxon>
        <taxon>Eurotiomycetidae</taxon>
        <taxon>Onygenales</taxon>
        <taxon>Ajellomycetaceae</taxon>
        <taxon>Blastomyces</taxon>
    </lineage>
</organism>
<keyword evidence="2" id="KW-1185">Reference proteome</keyword>
<name>A0A1J9Q1R7_9EURO</name>
<evidence type="ECO:0000313" key="1">
    <source>
        <dbReference type="EMBL" id="OJD22513.1"/>
    </source>
</evidence>
<evidence type="ECO:0000313" key="2">
    <source>
        <dbReference type="Proteomes" id="UP000242791"/>
    </source>
</evidence>
<dbReference type="EMBL" id="LGTZ01001036">
    <property type="protein sequence ID" value="OJD22513.1"/>
    <property type="molecule type" value="Genomic_DNA"/>
</dbReference>
<dbReference type="VEuPathDB" id="FungiDB:ACJ73_06138"/>
<sequence length="127" mass="14719">MVKNQIEVAKSRRWKRQWRLWSGLWLPAGIRTPLRLGLTLKIAKFGRHWSITYLTSIRAHFPTSSKFFPRSHLIYTQHNGLPPQNPHHHHQSSMESIVNFSVQSPLGAQQCDEAKGGFYSIVEKFKA</sequence>
<gene>
    <name evidence="1" type="ORF">ACJ73_06138</name>
</gene>
<comment type="caution">
    <text evidence="1">The sequence shown here is derived from an EMBL/GenBank/DDBJ whole genome shotgun (WGS) entry which is preliminary data.</text>
</comment>
<dbReference type="AlphaFoldDB" id="A0A1J9Q1R7"/>
<proteinExistence type="predicted"/>
<dbReference type="Proteomes" id="UP000242791">
    <property type="component" value="Unassembled WGS sequence"/>
</dbReference>
<reference evidence="1 2" key="1">
    <citation type="submission" date="2015-08" db="EMBL/GenBank/DDBJ databases">
        <title>Emmonsia species relationships and genome sequence.</title>
        <authorList>
            <person name="Cuomo C.A."/>
            <person name="Schwartz I.S."/>
            <person name="Kenyon C."/>
            <person name="De Hoog G.S."/>
            <person name="Govender N.P."/>
            <person name="Botha A."/>
            <person name="Moreno L."/>
            <person name="De Vries M."/>
            <person name="Munoz J.F."/>
            <person name="Stielow J.B."/>
        </authorList>
    </citation>
    <scope>NUCLEOTIDE SEQUENCE [LARGE SCALE GENOMIC DNA]</scope>
    <source>
        <strain evidence="1 2">EI222</strain>
    </source>
</reference>